<reference evidence="1" key="1">
    <citation type="journal article" date="2021" name="Proc. Natl. Acad. Sci. U.S.A.">
        <title>A Catalog of Tens of Thousands of Viruses from Human Metagenomes Reveals Hidden Associations with Chronic Diseases.</title>
        <authorList>
            <person name="Tisza M.J."/>
            <person name="Buck C.B."/>
        </authorList>
    </citation>
    <scope>NUCLEOTIDE SEQUENCE</scope>
    <source>
        <strain evidence="1">Ct1AP5</strain>
    </source>
</reference>
<accession>A0A8S5UE31</accession>
<dbReference type="EMBL" id="BK016070">
    <property type="protein sequence ID" value="DAF92700.1"/>
    <property type="molecule type" value="Genomic_DNA"/>
</dbReference>
<evidence type="ECO:0000313" key="1">
    <source>
        <dbReference type="EMBL" id="DAF92700.1"/>
    </source>
</evidence>
<protein>
    <submittedName>
        <fullName evidence="1">Uncharacterized protein</fullName>
    </submittedName>
</protein>
<proteinExistence type="predicted"/>
<sequence length="47" mass="5527">MKVKVKYIDGTVLEYNKIISIVKKLFMYVYVMKMDILKELGSLKLKA</sequence>
<name>A0A8S5UE31_9CAUD</name>
<organism evidence="1">
    <name type="scientific">Myoviridae sp. ct1AP5</name>
    <dbReference type="NCBI Taxonomy" id="2825017"/>
    <lineage>
        <taxon>Viruses</taxon>
        <taxon>Duplodnaviria</taxon>
        <taxon>Heunggongvirae</taxon>
        <taxon>Uroviricota</taxon>
        <taxon>Caudoviricetes</taxon>
    </lineage>
</organism>